<dbReference type="PROSITE" id="PS01124">
    <property type="entry name" value="HTH_ARAC_FAMILY_2"/>
    <property type="match status" value="1"/>
</dbReference>
<dbReference type="Proteomes" id="UP000190285">
    <property type="component" value="Unassembled WGS sequence"/>
</dbReference>
<dbReference type="InterPro" id="IPR053142">
    <property type="entry name" value="PchR_regulatory_protein"/>
</dbReference>
<dbReference type="SUPFAM" id="SSF46689">
    <property type="entry name" value="Homeodomain-like"/>
    <property type="match status" value="2"/>
</dbReference>
<dbReference type="OrthoDB" id="9772607at2"/>
<accession>A0A1T5LZT0</accession>
<protein>
    <submittedName>
        <fullName evidence="4">Transcriptional regulator, AraC family</fullName>
    </submittedName>
</protein>
<sequence>MKKDIIDNYYKYIEDRYCSMTLDELLGKKYIVSEKFGIGSFLRMKIEDGLEIARMEFDQMEMDIDNRGYRDDVLEVAYCYSGSIKITSLPDNRKYVLKAGDICIYKMLNDLDYFKFEYENCKTISIHMYFKAIKSVISPSWEDKVIIDWQESINNIFKGNTIVIEKSSYDLKEIARQIDYISSNNVMSYMKLKLKTIEFLATFLEEKLRGDSRNLEKQESEIVSKSKEIINRNLAYPPSVKELAMKLNISVYKLQKAFKEITGNTVYKYIKKEKLEKAKYLLKNTNMSILEISIEIGYENPSKFANLFKQYNHMTPLKYRKIQNSIEEK</sequence>
<proteinExistence type="predicted"/>
<evidence type="ECO:0000256" key="2">
    <source>
        <dbReference type="ARBA" id="ARBA00023163"/>
    </source>
</evidence>
<name>A0A1T5LZT0_9FIRM</name>
<keyword evidence="1" id="KW-0805">Transcription regulation</keyword>
<organism evidence="4 5">
    <name type="scientific">Maledivibacter halophilus</name>
    <dbReference type="NCBI Taxonomy" id="36842"/>
    <lineage>
        <taxon>Bacteria</taxon>
        <taxon>Bacillati</taxon>
        <taxon>Bacillota</taxon>
        <taxon>Clostridia</taxon>
        <taxon>Peptostreptococcales</taxon>
        <taxon>Caminicellaceae</taxon>
        <taxon>Maledivibacter</taxon>
    </lineage>
</organism>
<dbReference type="EMBL" id="FUZT01000009">
    <property type="protein sequence ID" value="SKC81048.1"/>
    <property type="molecule type" value="Genomic_DNA"/>
</dbReference>
<dbReference type="Pfam" id="PF12833">
    <property type="entry name" value="HTH_18"/>
    <property type="match status" value="1"/>
</dbReference>
<dbReference type="InterPro" id="IPR009057">
    <property type="entry name" value="Homeodomain-like_sf"/>
</dbReference>
<dbReference type="AlphaFoldDB" id="A0A1T5LZT0"/>
<dbReference type="SMART" id="SM00342">
    <property type="entry name" value="HTH_ARAC"/>
    <property type="match status" value="1"/>
</dbReference>
<feature type="domain" description="HTH araC/xylS-type" evidence="3">
    <location>
        <begin position="224"/>
        <end position="322"/>
    </location>
</feature>
<dbReference type="GO" id="GO:0003700">
    <property type="term" value="F:DNA-binding transcription factor activity"/>
    <property type="evidence" value="ECO:0007669"/>
    <property type="project" value="InterPro"/>
</dbReference>
<evidence type="ECO:0000313" key="5">
    <source>
        <dbReference type="Proteomes" id="UP000190285"/>
    </source>
</evidence>
<dbReference type="GO" id="GO:0043565">
    <property type="term" value="F:sequence-specific DNA binding"/>
    <property type="evidence" value="ECO:0007669"/>
    <property type="project" value="InterPro"/>
</dbReference>
<evidence type="ECO:0000313" key="4">
    <source>
        <dbReference type="EMBL" id="SKC81048.1"/>
    </source>
</evidence>
<keyword evidence="5" id="KW-1185">Reference proteome</keyword>
<dbReference type="Gene3D" id="1.10.10.60">
    <property type="entry name" value="Homeodomain-like"/>
    <property type="match status" value="2"/>
</dbReference>
<dbReference type="PANTHER" id="PTHR47893">
    <property type="entry name" value="REGULATORY PROTEIN PCHR"/>
    <property type="match status" value="1"/>
</dbReference>
<keyword evidence="2" id="KW-0804">Transcription</keyword>
<dbReference type="RefSeq" id="WP_079493688.1">
    <property type="nucleotide sequence ID" value="NZ_FUZT01000009.1"/>
</dbReference>
<gene>
    <name evidence="4" type="ORF">SAMN02194393_03532</name>
</gene>
<dbReference type="PANTHER" id="PTHR47893:SF1">
    <property type="entry name" value="REGULATORY PROTEIN PCHR"/>
    <property type="match status" value="1"/>
</dbReference>
<dbReference type="STRING" id="36842.SAMN02194393_03532"/>
<reference evidence="4 5" key="1">
    <citation type="submission" date="2017-02" db="EMBL/GenBank/DDBJ databases">
        <authorList>
            <person name="Peterson S.W."/>
        </authorList>
    </citation>
    <scope>NUCLEOTIDE SEQUENCE [LARGE SCALE GENOMIC DNA]</scope>
    <source>
        <strain evidence="4 5">M1</strain>
    </source>
</reference>
<evidence type="ECO:0000256" key="1">
    <source>
        <dbReference type="ARBA" id="ARBA00023015"/>
    </source>
</evidence>
<dbReference type="InterPro" id="IPR018060">
    <property type="entry name" value="HTH_AraC"/>
</dbReference>
<evidence type="ECO:0000259" key="3">
    <source>
        <dbReference type="PROSITE" id="PS01124"/>
    </source>
</evidence>